<gene>
    <name evidence="1" type="ORF">HKBW3S09_01806</name>
</gene>
<sequence>AHAPRRTTSHENWVIFKGGDFGQLGSPLFSDTSLSVELEGVLQLPTSYTLNEKFSCHIGLLKMFLVSNFPFASKC</sequence>
<proteinExistence type="predicted"/>
<dbReference type="EMBL" id="BLRW01000494">
    <property type="protein sequence ID" value="GFP24339.1"/>
    <property type="molecule type" value="Genomic_DNA"/>
</dbReference>
<dbReference type="Proteomes" id="UP000585609">
    <property type="component" value="Unassembled WGS sequence"/>
</dbReference>
<organism evidence="1 2">
    <name type="scientific">Candidatus Hakubella thermalkaliphila</name>
    <dbReference type="NCBI Taxonomy" id="2754717"/>
    <lineage>
        <taxon>Bacteria</taxon>
        <taxon>Bacillati</taxon>
        <taxon>Actinomycetota</taxon>
        <taxon>Actinomycetota incertae sedis</taxon>
        <taxon>Candidatus Hakubellales</taxon>
        <taxon>Candidatus Hakubellaceae</taxon>
        <taxon>Candidatus Hakubella</taxon>
    </lineage>
</organism>
<dbReference type="AlphaFoldDB" id="A0A6V8NVP8"/>
<protein>
    <submittedName>
        <fullName evidence="1">Uncharacterized protein</fullName>
    </submittedName>
</protein>
<evidence type="ECO:0000313" key="1">
    <source>
        <dbReference type="EMBL" id="GFP24339.1"/>
    </source>
</evidence>
<name>A0A6V8NVP8_9ACTN</name>
<reference evidence="1 2" key="1">
    <citation type="journal article" date="2020" name="Front. Microbiol.">
        <title>Single-cell genomics of novel Actinobacteria with the Wood-Ljungdahl pathway discovered in a serpentinizing system.</title>
        <authorList>
            <person name="Merino N."/>
            <person name="Kawai M."/>
            <person name="Boyd E.S."/>
            <person name="Colman D.R."/>
            <person name="McGlynn S.E."/>
            <person name="Nealson K.H."/>
            <person name="Kurokawa K."/>
            <person name="Hongoh Y."/>
        </authorList>
    </citation>
    <scope>NUCLEOTIDE SEQUENCE [LARGE SCALE GENOMIC DNA]</scope>
    <source>
        <strain evidence="1 2">S09_30</strain>
    </source>
</reference>
<feature type="non-terminal residue" evidence="1">
    <location>
        <position position="1"/>
    </location>
</feature>
<accession>A0A6V8NVP8</accession>
<comment type="caution">
    <text evidence="1">The sequence shown here is derived from an EMBL/GenBank/DDBJ whole genome shotgun (WGS) entry which is preliminary data.</text>
</comment>
<evidence type="ECO:0000313" key="2">
    <source>
        <dbReference type="Proteomes" id="UP000585609"/>
    </source>
</evidence>